<dbReference type="Proteomes" id="UP000775213">
    <property type="component" value="Unassembled WGS sequence"/>
</dbReference>
<organism evidence="2 3">
    <name type="scientific">Dendrobium chrysotoxum</name>
    <name type="common">Orchid</name>
    <dbReference type="NCBI Taxonomy" id="161865"/>
    <lineage>
        <taxon>Eukaryota</taxon>
        <taxon>Viridiplantae</taxon>
        <taxon>Streptophyta</taxon>
        <taxon>Embryophyta</taxon>
        <taxon>Tracheophyta</taxon>
        <taxon>Spermatophyta</taxon>
        <taxon>Magnoliopsida</taxon>
        <taxon>Liliopsida</taxon>
        <taxon>Asparagales</taxon>
        <taxon>Orchidaceae</taxon>
        <taxon>Epidendroideae</taxon>
        <taxon>Malaxideae</taxon>
        <taxon>Dendrobiinae</taxon>
        <taxon>Dendrobium</taxon>
    </lineage>
</organism>
<dbReference type="PANTHER" id="PTHR31045:SF19">
    <property type="entry name" value="OS03G0299800 PROTEIN"/>
    <property type="match status" value="1"/>
</dbReference>
<keyword evidence="1" id="KW-1133">Transmembrane helix</keyword>
<evidence type="ECO:0008006" key="4">
    <source>
        <dbReference type="Google" id="ProtNLM"/>
    </source>
</evidence>
<dbReference type="PANTHER" id="PTHR31045">
    <property type="entry name" value="PLAC8 FAMILY PROTEIN-RELATED"/>
    <property type="match status" value="1"/>
</dbReference>
<accession>A0AAV7H179</accession>
<evidence type="ECO:0000256" key="1">
    <source>
        <dbReference type="SAM" id="Phobius"/>
    </source>
</evidence>
<feature type="transmembrane region" description="Helical" evidence="1">
    <location>
        <begin position="251"/>
        <end position="270"/>
    </location>
</feature>
<dbReference type="Pfam" id="PF04749">
    <property type="entry name" value="PLAC8"/>
    <property type="match status" value="1"/>
</dbReference>
<reference evidence="2 3" key="1">
    <citation type="journal article" date="2021" name="Hortic Res">
        <title>Chromosome-scale assembly of the Dendrobium chrysotoxum genome enhances the understanding of orchid evolution.</title>
        <authorList>
            <person name="Zhang Y."/>
            <person name="Zhang G.Q."/>
            <person name="Zhang D."/>
            <person name="Liu X.D."/>
            <person name="Xu X.Y."/>
            <person name="Sun W.H."/>
            <person name="Yu X."/>
            <person name="Zhu X."/>
            <person name="Wang Z.W."/>
            <person name="Zhao X."/>
            <person name="Zhong W.Y."/>
            <person name="Chen H."/>
            <person name="Yin W.L."/>
            <person name="Huang T."/>
            <person name="Niu S.C."/>
            <person name="Liu Z.J."/>
        </authorList>
    </citation>
    <scope>NUCLEOTIDE SEQUENCE [LARGE SCALE GENOMIC DNA]</scope>
    <source>
        <strain evidence="2">Lindl</strain>
    </source>
</reference>
<evidence type="ECO:0000313" key="3">
    <source>
        <dbReference type="Proteomes" id="UP000775213"/>
    </source>
</evidence>
<dbReference type="GO" id="GO:0009975">
    <property type="term" value="F:cyclase activity"/>
    <property type="evidence" value="ECO:0007669"/>
    <property type="project" value="TreeGrafter"/>
</dbReference>
<feature type="transmembrane region" description="Helical" evidence="1">
    <location>
        <begin position="356"/>
        <end position="377"/>
    </location>
</feature>
<sequence>MESSAIGETKEATTVSTNVNLEDIPTNTKVLLNENHRKKRFLANPSKDWFHKLSFVTRIHPFYFFNRSRSQSTRSSSSHPDLITSTINGSHRFHIPFIRKINWEAIVRYCKNWIKHPMNKALLVWFFFVAVCLVVIFLLMVGLLNNAIPKNSVRKKWTEIFNQIVNALFTIMCLYQHPRIFHHLVLLCCWRSKDILELRKIYCKNGTRKPHERAHMMFVVVLLHITCFSQYGLCTLFWAYSSDTRPAWPQILFIATGTVAPVIAGIYAFFGPLGRKTEAENDEEAVSQVAMTINSRYENSNELRQYSNRVVDTSPEWVGGLFDCWDYQAVASLSFFCTFCVFGWNMERLGFGNMYVHIFTFVFLCGATVIVFCVTALNIDDVVIRYMVGIIGIVLCMFGLLYGGFWRIQMRKKFKLPENHFCCGDPDFTDFMQWLFCWSCSLAQEVRTGNFYDVEDGRFYRKESEGENQQVLVPLPRENNGAGLMAMPSFGSANIHPAVLLDDDLEILKCGRGEIHEAEIDETMRPPLQPVI</sequence>
<dbReference type="GO" id="GO:0051762">
    <property type="term" value="P:sesquiterpene biosynthetic process"/>
    <property type="evidence" value="ECO:0007669"/>
    <property type="project" value="TreeGrafter"/>
</dbReference>
<dbReference type="Pfam" id="PF11204">
    <property type="entry name" value="DUF2985"/>
    <property type="match status" value="1"/>
</dbReference>
<gene>
    <name evidence="2" type="ORF">IEQ34_009731</name>
</gene>
<protein>
    <recommendedName>
        <fullName evidence="4">PLAC8 motif-containing protein</fullName>
    </recommendedName>
</protein>
<feature type="transmembrane region" description="Helical" evidence="1">
    <location>
        <begin position="122"/>
        <end position="148"/>
    </location>
</feature>
<feature type="transmembrane region" description="Helical" evidence="1">
    <location>
        <begin position="383"/>
        <end position="405"/>
    </location>
</feature>
<dbReference type="EMBL" id="JAGFBR010000009">
    <property type="protein sequence ID" value="KAH0462156.1"/>
    <property type="molecule type" value="Genomic_DNA"/>
</dbReference>
<keyword evidence="1" id="KW-0472">Membrane</keyword>
<dbReference type="AlphaFoldDB" id="A0AAV7H179"/>
<dbReference type="NCBIfam" id="TIGR01571">
    <property type="entry name" value="A_thal_Cys_rich"/>
    <property type="match status" value="1"/>
</dbReference>
<name>A0AAV7H179_DENCH</name>
<keyword evidence="1" id="KW-0812">Transmembrane</keyword>
<dbReference type="InterPro" id="IPR006461">
    <property type="entry name" value="PLAC_motif_containing"/>
</dbReference>
<keyword evidence="3" id="KW-1185">Reference proteome</keyword>
<comment type="caution">
    <text evidence="2">The sequence shown here is derived from an EMBL/GenBank/DDBJ whole genome shotgun (WGS) entry which is preliminary data.</text>
</comment>
<proteinExistence type="predicted"/>
<dbReference type="InterPro" id="IPR021369">
    <property type="entry name" value="DUF2985"/>
</dbReference>
<evidence type="ECO:0000313" key="2">
    <source>
        <dbReference type="EMBL" id="KAH0462156.1"/>
    </source>
</evidence>
<feature type="transmembrane region" description="Helical" evidence="1">
    <location>
        <begin position="327"/>
        <end position="344"/>
    </location>
</feature>
<feature type="transmembrane region" description="Helical" evidence="1">
    <location>
        <begin position="216"/>
        <end position="239"/>
    </location>
</feature>